<dbReference type="GO" id="GO:0005737">
    <property type="term" value="C:cytoplasm"/>
    <property type="evidence" value="ECO:0007669"/>
    <property type="project" value="TreeGrafter"/>
</dbReference>
<reference evidence="9" key="2">
    <citation type="submission" date="2015-11" db="EMBL/GenBank/DDBJ databases">
        <authorList>
            <person name="Zhang Y."/>
            <person name="Guo Z."/>
        </authorList>
    </citation>
    <scope>NUCLEOTIDE SEQUENCE</scope>
    <source>
        <strain evidence="9">1</strain>
    </source>
</reference>
<evidence type="ECO:0000313" key="12">
    <source>
        <dbReference type="Proteomes" id="UP000064525"/>
    </source>
</evidence>
<keyword evidence="6" id="KW-0408">Iron</keyword>
<accession>A0A099UDY2</accession>
<reference evidence="10 11" key="1">
    <citation type="journal article" date="2014" name="Genome Announc.">
        <title>Draft genome sequences of eight enterohepatic helicobacter species isolated from both laboratory and wild rodents.</title>
        <authorList>
            <person name="Sheh A."/>
            <person name="Shen Z."/>
            <person name="Fox J.G."/>
        </authorList>
    </citation>
    <scope>NUCLEOTIDE SEQUENCE [LARGE SCALE GENOMIC DNA]</scope>
    <source>
        <strain evidence="10 11">MIT 98-6810</strain>
    </source>
</reference>
<dbReference type="KEGG" id="hty:BN2458_PEG0202"/>
<reference evidence="12" key="3">
    <citation type="submission" date="2015-11" db="EMBL/GenBank/DDBJ databases">
        <authorList>
            <person name="Anvar S.Y."/>
        </authorList>
    </citation>
    <scope>NUCLEOTIDE SEQUENCE [LARGE SCALE GENOMIC DNA]</scope>
</reference>
<evidence type="ECO:0000313" key="11">
    <source>
        <dbReference type="Proteomes" id="UP000029925"/>
    </source>
</evidence>
<sequence>MALMINDECIACDSCAEECPNGAIEEGDPIYSIDPDVCTECVGSYDEPSCLSVCPVDAIAPDPDNVETIEELRYKFETLQKGE</sequence>
<gene>
    <name evidence="9" type="ORF">BN2458_PEG0202</name>
    <name evidence="10" type="ORF">LS75_007325</name>
</gene>
<dbReference type="OrthoDB" id="9803397at2"/>
<evidence type="ECO:0000313" key="10">
    <source>
        <dbReference type="EMBL" id="TLD78117.1"/>
    </source>
</evidence>
<dbReference type="NCBIfam" id="NF033683">
    <property type="entry name" value="di_4Fe-4S_YfhL"/>
    <property type="match status" value="1"/>
</dbReference>
<dbReference type="FunFam" id="3.30.70.20:FF:000045">
    <property type="entry name" value="Ferredoxin, 4Fe-4S"/>
    <property type="match status" value="1"/>
</dbReference>
<dbReference type="Proteomes" id="UP000064525">
    <property type="component" value="Chromosome I"/>
</dbReference>
<dbReference type="Pfam" id="PF00037">
    <property type="entry name" value="Fer4"/>
    <property type="match status" value="1"/>
</dbReference>
<keyword evidence="7" id="KW-0411">Iron-sulfur</keyword>
<dbReference type="PANTHER" id="PTHR24960:SF79">
    <property type="entry name" value="PHOTOSYSTEM I IRON-SULFUR CENTER"/>
    <property type="match status" value="1"/>
</dbReference>
<keyword evidence="3" id="KW-0004">4Fe-4S</keyword>
<dbReference type="EMBL" id="JRPF02000009">
    <property type="protein sequence ID" value="TLD78117.1"/>
    <property type="molecule type" value="Genomic_DNA"/>
</dbReference>
<organism evidence="9 12">
    <name type="scientific">Helicobacter typhlonius</name>
    <dbReference type="NCBI Taxonomy" id="76936"/>
    <lineage>
        <taxon>Bacteria</taxon>
        <taxon>Pseudomonadati</taxon>
        <taxon>Campylobacterota</taxon>
        <taxon>Epsilonproteobacteria</taxon>
        <taxon>Campylobacterales</taxon>
        <taxon>Helicobacteraceae</taxon>
        <taxon>Helicobacter</taxon>
    </lineage>
</organism>
<dbReference type="InterPro" id="IPR017896">
    <property type="entry name" value="4Fe4S_Fe-S-bd"/>
</dbReference>
<evidence type="ECO:0000256" key="7">
    <source>
        <dbReference type="ARBA" id="ARBA00023014"/>
    </source>
</evidence>
<evidence type="ECO:0000256" key="4">
    <source>
        <dbReference type="ARBA" id="ARBA00022723"/>
    </source>
</evidence>
<dbReference type="Gene3D" id="3.30.70.20">
    <property type="match status" value="1"/>
</dbReference>
<dbReference type="InterPro" id="IPR017900">
    <property type="entry name" value="4Fe4S_Fe_S_CS"/>
</dbReference>
<keyword evidence="5" id="KW-0249">Electron transport</keyword>
<keyword evidence="11" id="KW-1185">Reference proteome</keyword>
<evidence type="ECO:0000256" key="2">
    <source>
        <dbReference type="ARBA" id="ARBA00022448"/>
    </source>
</evidence>
<protein>
    <submittedName>
        <fullName evidence="9 10">Ferredoxin</fullName>
    </submittedName>
</protein>
<proteinExistence type="predicted"/>
<dbReference type="PROSITE" id="PS00198">
    <property type="entry name" value="4FE4S_FER_1"/>
    <property type="match status" value="1"/>
</dbReference>
<dbReference type="GO" id="GO:0051539">
    <property type="term" value="F:4 iron, 4 sulfur cluster binding"/>
    <property type="evidence" value="ECO:0007669"/>
    <property type="project" value="UniProtKB-KW"/>
</dbReference>
<dbReference type="STRING" id="76936.BN2458_PEG0202"/>
<evidence type="ECO:0000256" key="3">
    <source>
        <dbReference type="ARBA" id="ARBA00022485"/>
    </source>
</evidence>
<comment type="cofactor">
    <cofactor evidence="1">
        <name>[4Fe-4S] cluster</name>
        <dbReference type="ChEBI" id="CHEBI:49883"/>
    </cofactor>
</comment>
<evidence type="ECO:0000313" key="9">
    <source>
        <dbReference type="EMBL" id="CUU39089.1"/>
    </source>
</evidence>
<dbReference type="AlphaFoldDB" id="A0A099UDY2"/>
<dbReference type="GO" id="GO:0046872">
    <property type="term" value="F:metal ion binding"/>
    <property type="evidence" value="ECO:0007669"/>
    <property type="project" value="UniProtKB-KW"/>
</dbReference>
<keyword evidence="2" id="KW-0813">Transport</keyword>
<evidence type="ECO:0000259" key="8">
    <source>
        <dbReference type="PROSITE" id="PS51379"/>
    </source>
</evidence>
<feature type="domain" description="4Fe-4S ferredoxin-type" evidence="8">
    <location>
        <begin position="31"/>
        <end position="64"/>
    </location>
</feature>
<dbReference type="EMBL" id="LN907858">
    <property type="protein sequence ID" value="CUU39089.1"/>
    <property type="molecule type" value="Genomic_DNA"/>
</dbReference>
<dbReference type="Proteomes" id="UP000029925">
    <property type="component" value="Unassembled WGS sequence"/>
</dbReference>
<dbReference type="InterPro" id="IPR047927">
    <property type="entry name" value="YfhL-like"/>
</dbReference>
<evidence type="ECO:0000256" key="6">
    <source>
        <dbReference type="ARBA" id="ARBA00023004"/>
    </source>
</evidence>
<feature type="domain" description="4Fe-4S ferredoxin-type" evidence="8">
    <location>
        <begin position="1"/>
        <end position="29"/>
    </location>
</feature>
<dbReference type="PATRIC" id="fig|76936.10.peg.197"/>
<dbReference type="PANTHER" id="PTHR24960">
    <property type="entry name" value="PHOTOSYSTEM I IRON-SULFUR CENTER-RELATED"/>
    <property type="match status" value="1"/>
</dbReference>
<dbReference type="SUPFAM" id="SSF54862">
    <property type="entry name" value="4Fe-4S ferredoxins"/>
    <property type="match status" value="1"/>
</dbReference>
<dbReference type="RefSeq" id="WP_034328399.1">
    <property type="nucleotide sequence ID" value="NZ_CAJTQN010000011.1"/>
</dbReference>
<evidence type="ECO:0000256" key="1">
    <source>
        <dbReference type="ARBA" id="ARBA00001966"/>
    </source>
</evidence>
<keyword evidence="4" id="KW-0479">Metal-binding</keyword>
<name>A0A099UDY2_9HELI</name>
<evidence type="ECO:0000256" key="5">
    <source>
        <dbReference type="ARBA" id="ARBA00022982"/>
    </source>
</evidence>
<dbReference type="InterPro" id="IPR050157">
    <property type="entry name" value="PSI_iron-sulfur_center"/>
</dbReference>
<dbReference type="PROSITE" id="PS51379">
    <property type="entry name" value="4FE4S_FER_2"/>
    <property type="match status" value="2"/>
</dbReference>
<dbReference type="GeneID" id="78150548"/>